<proteinExistence type="predicted"/>
<accession>A0ABM8AGR6</accession>
<dbReference type="Proteomes" id="UP001064971">
    <property type="component" value="Chromosome"/>
</dbReference>
<reference evidence="1" key="1">
    <citation type="submission" date="2022-07" db="EMBL/GenBank/DDBJ databases">
        <title>Complete Genome Sequence of the Radioresistant Bacterium Deinococcus aetherius ST0316, Isolated from the Air Dust collected in Lower Stratosphere above Japan.</title>
        <authorList>
            <person name="Satoh K."/>
            <person name="Hagiwara K."/>
            <person name="Katsumata K."/>
            <person name="Kubo A."/>
            <person name="Yokobori S."/>
            <person name="Yamagishi A."/>
            <person name="Oono Y."/>
            <person name="Narumi I."/>
        </authorList>
    </citation>
    <scope>NUCLEOTIDE SEQUENCE</scope>
    <source>
        <strain evidence="1">ST0316</strain>
    </source>
</reference>
<organism evidence="1 2">
    <name type="scientific">Deinococcus aetherius</name>
    <dbReference type="NCBI Taxonomy" id="200252"/>
    <lineage>
        <taxon>Bacteria</taxon>
        <taxon>Thermotogati</taxon>
        <taxon>Deinococcota</taxon>
        <taxon>Deinococci</taxon>
        <taxon>Deinococcales</taxon>
        <taxon>Deinococcaceae</taxon>
        <taxon>Deinococcus</taxon>
    </lineage>
</organism>
<name>A0ABM8AGR6_9DEIO</name>
<evidence type="ECO:0000313" key="2">
    <source>
        <dbReference type="Proteomes" id="UP001064971"/>
    </source>
</evidence>
<dbReference type="EMBL" id="AP026560">
    <property type="protein sequence ID" value="BDP42898.1"/>
    <property type="molecule type" value="Genomic_DNA"/>
</dbReference>
<evidence type="ECO:0008006" key="3">
    <source>
        <dbReference type="Google" id="ProtNLM"/>
    </source>
</evidence>
<keyword evidence="2" id="KW-1185">Reference proteome</keyword>
<evidence type="ECO:0000313" key="1">
    <source>
        <dbReference type="EMBL" id="BDP42898.1"/>
    </source>
</evidence>
<sequence length="65" mass="7101">MFDDFDAPDTCVSCHEPTPSPRTCRCCRRAVCLGCAEHDQDDDTYCPDCAADLRAFLAEGALEVA</sequence>
<protein>
    <recommendedName>
        <fullName evidence="3">RING-type domain-containing protein</fullName>
    </recommendedName>
</protein>
<dbReference type="RefSeq" id="WP_264775574.1">
    <property type="nucleotide sequence ID" value="NZ_AP026560.1"/>
</dbReference>
<gene>
    <name evidence="1" type="ORF">DAETH_28670</name>
</gene>